<dbReference type="EMBL" id="JAJAXM010000014">
    <property type="protein sequence ID" value="MCG9026049.1"/>
    <property type="molecule type" value="Genomic_DNA"/>
</dbReference>
<dbReference type="InterPro" id="IPR014729">
    <property type="entry name" value="Rossmann-like_a/b/a_fold"/>
</dbReference>
<sequence>MFSEHLKRCTRCLLPETYETIEFDAEGVCNICRGAEYKHTAIDWNERKLLLDRLIEKHRGKGDYDCIVPYSGGKDSTFQLYYLMKEYKVKPLVIRFNHGFMRPTLEDNNKRILKKLGVDCLEFTPNWQIVKRLMLESFKRKTDFCWHCHTGIYSWPLRMAIKFNTPLLFWGEPLADLSAYYDYLNDEIEVEDEKKFNMVRNLGISADDMWGMINTPENPVDRRDLIPYTYPAMKDLQALKYASVCLGSFIPWDYTKNTEIIKRDLGWKIDELEGVPREINDHGEKIECFMQGTRDYIKFIKRGYSRVAQINAFHVRNGRMTTEQALAWDQGFDGLRPPSLEVFLEYVGLTEAEFNEIVKATAIPPYDHDFAANKDAKPVWDAVKWYREDNRKKS</sequence>
<comment type="caution">
    <text evidence="1">The sequence shown here is derived from an EMBL/GenBank/DDBJ whole genome shotgun (WGS) entry which is preliminary data.</text>
</comment>
<evidence type="ECO:0000313" key="1">
    <source>
        <dbReference type="EMBL" id="MCG9026049.1"/>
    </source>
</evidence>
<dbReference type="NCBIfam" id="TIGR03573">
    <property type="entry name" value="WbuX"/>
    <property type="match status" value="1"/>
</dbReference>
<dbReference type="Gene3D" id="3.40.50.620">
    <property type="entry name" value="HUPs"/>
    <property type="match status" value="1"/>
</dbReference>
<protein>
    <submittedName>
        <fullName evidence="1">N-acetyl sugar amidotransferase</fullName>
    </submittedName>
</protein>
<dbReference type="RefSeq" id="WP_239878692.1">
    <property type="nucleotide sequence ID" value="NZ_JAJAXM010000014.1"/>
</dbReference>
<evidence type="ECO:0000313" key="2">
    <source>
        <dbReference type="Proteomes" id="UP001200247"/>
    </source>
</evidence>
<name>A0ABD4SRB8_9NEIS</name>
<accession>A0ABD4SRB8</accession>
<gene>
    <name evidence="1" type="ORF">LH440_09075</name>
</gene>
<dbReference type="Proteomes" id="UP001200247">
    <property type="component" value="Unassembled WGS sequence"/>
</dbReference>
<organism evidence="1 2">
    <name type="scientific">Laribacter hongkongensis</name>
    <dbReference type="NCBI Taxonomy" id="168471"/>
    <lineage>
        <taxon>Bacteria</taxon>
        <taxon>Pseudomonadati</taxon>
        <taxon>Pseudomonadota</taxon>
        <taxon>Betaproteobacteria</taxon>
        <taxon>Neisseriales</taxon>
        <taxon>Aquaspirillaceae</taxon>
        <taxon>Laribacter</taxon>
    </lineage>
</organism>
<reference evidence="1 2" key="1">
    <citation type="submission" date="2021-10" db="EMBL/GenBank/DDBJ databases">
        <title>Whole-genome sequencing analysis of Laribacter hongkongensis: virulence gene profiles, carbohydrate-active enzyme prediction, and antimicrobial resistance characterization.</title>
        <authorList>
            <person name="Yuan P."/>
            <person name="Zhan Y."/>
            <person name="Chen D."/>
        </authorList>
    </citation>
    <scope>NUCLEOTIDE SEQUENCE [LARGE SCALE GENOMIC DNA]</scope>
    <source>
        <strain evidence="1 2">W67</strain>
    </source>
</reference>
<dbReference type="AlphaFoldDB" id="A0ABD4SRB8"/>
<dbReference type="InterPro" id="IPR020022">
    <property type="entry name" value="N-acetyl_sugar_amidoTrfase"/>
</dbReference>
<proteinExistence type="predicted"/>
<dbReference type="SUPFAM" id="SSF52402">
    <property type="entry name" value="Adenine nucleotide alpha hydrolases-like"/>
    <property type="match status" value="1"/>
</dbReference>